<evidence type="ECO:0000313" key="1">
    <source>
        <dbReference type="EMBL" id="EKC28730.1"/>
    </source>
</evidence>
<dbReference type="InterPro" id="IPR011735">
    <property type="entry name" value="WlaTC/HtrL_glycosyltransf"/>
</dbReference>
<dbReference type="Pfam" id="PF09612">
    <property type="entry name" value="HtrL_YibB"/>
    <property type="match status" value="1"/>
</dbReference>
<protein>
    <submittedName>
        <fullName evidence="1">Uncharacterized protein</fullName>
    </submittedName>
</protein>
<dbReference type="InParanoid" id="K1QIJ9"/>
<dbReference type="AlphaFoldDB" id="K1QIJ9"/>
<organism evidence="1">
    <name type="scientific">Magallana gigas</name>
    <name type="common">Pacific oyster</name>
    <name type="synonym">Crassostrea gigas</name>
    <dbReference type="NCBI Taxonomy" id="29159"/>
    <lineage>
        <taxon>Eukaryota</taxon>
        <taxon>Metazoa</taxon>
        <taxon>Spiralia</taxon>
        <taxon>Lophotrochozoa</taxon>
        <taxon>Mollusca</taxon>
        <taxon>Bivalvia</taxon>
        <taxon>Autobranchia</taxon>
        <taxon>Pteriomorphia</taxon>
        <taxon>Ostreida</taxon>
        <taxon>Ostreoidea</taxon>
        <taxon>Ostreidae</taxon>
        <taxon>Magallana</taxon>
    </lineage>
</organism>
<proteinExistence type="predicted"/>
<gene>
    <name evidence="1" type="ORF">CGI_10023497</name>
</gene>
<accession>K1QIJ9</accession>
<name>K1QIJ9_MAGGI</name>
<reference evidence="1" key="1">
    <citation type="journal article" date="2012" name="Nature">
        <title>The oyster genome reveals stress adaptation and complexity of shell formation.</title>
        <authorList>
            <person name="Zhang G."/>
            <person name="Fang X."/>
            <person name="Guo X."/>
            <person name="Li L."/>
            <person name="Luo R."/>
            <person name="Xu F."/>
            <person name="Yang P."/>
            <person name="Zhang L."/>
            <person name="Wang X."/>
            <person name="Qi H."/>
            <person name="Xiong Z."/>
            <person name="Que H."/>
            <person name="Xie Y."/>
            <person name="Holland P.W."/>
            <person name="Paps J."/>
            <person name="Zhu Y."/>
            <person name="Wu F."/>
            <person name="Chen Y."/>
            <person name="Wang J."/>
            <person name="Peng C."/>
            <person name="Meng J."/>
            <person name="Yang L."/>
            <person name="Liu J."/>
            <person name="Wen B."/>
            <person name="Zhang N."/>
            <person name="Huang Z."/>
            <person name="Zhu Q."/>
            <person name="Feng Y."/>
            <person name="Mount A."/>
            <person name="Hedgecock D."/>
            <person name="Xu Z."/>
            <person name="Liu Y."/>
            <person name="Domazet-Loso T."/>
            <person name="Du Y."/>
            <person name="Sun X."/>
            <person name="Zhang S."/>
            <person name="Liu B."/>
            <person name="Cheng P."/>
            <person name="Jiang X."/>
            <person name="Li J."/>
            <person name="Fan D."/>
            <person name="Wang W."/>
            <person name="Fu W."/>
            <person name="Wang T."/>
            <person name="Wang B."/>
            <person name="Zhang J."/>
            <person name="Peng Z."/>
            <person name="Li Y."/>
            <person name="Li N."/>
            <person name="Wang J."/>
            <person name="Chen M."/>
            <person name="He Y."/>
            <person name="Tan F."/>
            <person name="Song X."/>
            <person name="Zheng Q."/>
            <person name="Huang R."/>
            <person name="Yang H."/>
            <person name="Du X."/>
            <person name="Chen L."/>
            <person name="Yang M."/>
            <person name="Gaffney P.M."/>
            <person name="Wang S."/>
            <person name="Luo L."/>
            <person name="She Z."/>
            <person name="Ming Y."/>
            <person name="Huang W."/>
            <person name="Zhang S."/>
            <person name="Huang B."/>
            <person name="Zhang Y."/>
            <person name="Qu T."/>
            <person name="Ni P."/>
            <person name="Miao G."/>
            <person name="Wang J."/>
            <person name="Wang Q."/>
            <person name="Steinberg C.E."/>
            <person name="Wang H."/>
            <person name="Li N."/>
            <person name="Qian L."/>
            <person name="Zhang G."/>
            <person name="Li Y."/>
            <person name="Yang H."/>
            <person name="Liu X."/>
            <person name="Wang J."/>
            <person name="Yin Y."/>
            <person name="Wang J."/>
        </authorList>
    </citation>
    <scope>NUCLEOTIDE SEQUENCE [LARGE SCALE GENOMIC DNA]</scope>
    <source>
        <strain evidence="1">05x7-T-G4-1.051#20</strain>
    </source>
</reference>
<sequence>MDICESFGTRCKTMKNNIFVFLFLAAILKTATNVTISCGCHVENCQEDAVEISMCSLLWRLYLAAVVADQKQSEITRGMDDDNKARQRHDHLGILGPRSLPEGASSEYSPNDYKQWAEVFQNIINPLIFYTNSKDFKLLVEKYREKFRNKTKIILITDRKEFWPFQISKEIQAVFQQPNIPKYYPNTVMPEYSASQHAKYAVLADAFKQNIFHTEFYAWLNVGYFGDATCEGENHYFRMNPPPEVDKTRLSINLVNQSLTKNVSFDSIYKEKYVWVGGGMLVATKDVFLKFERLYHRAVVYFLRRRLMNSDQQLIYGIYCDEGRRVFSPEVNLQLFWSSGFRKVWTRNTWFYLGYLCLEDI</sequence>
<dbReference type="EMBL" id="JH818915">
    <property type="protein sequence ID" value="EKC28730.1"/>
    <property type="molecule type" value="Genomic_DNA"/>
</dbReference>
<dbReference type="HOGENOM" id="CLU_062703_1_0_1"/>